<evidence type="ECO:0000313" key="3">
    <source>
        <dbReference type="EMBL" id="KAG2171242.1"/>
    </source>
</evidence>
<dbReference type="GO" id="GO:0048039">
    <property type="term" value="F:ubiquinone binding"/>
    <property type="evidence" value="ECO:0007669"/>
    <property type="project" value="TreeGrafter"/>
</dbReference>
<keyword evidence="1" id="KW-0812">Transmembrane</keyword>
<proteinExistence type="predicted"/>
<dbReference type="EMBL" id="JAEPQZ010000024">
    <property type="protein sequence ID" value="KAG2171242.1"/>
    <property type="molecule type" value="Genomic_DNA"/>
</dbReference>
<name>A0A8H7PCD5_MORIS</name>
<feature type="transmembrane region" description="Helical" evidence="1">
    <location>
        <begin position="125"/>
        <end position="144"/>
    </location>
</feature>
<dbReference type="AlphaFoldDB" id="A0A8H7PCD5"/>
<keyword evidence="4" id="KW-1185">Reference proteome</keyword>
<gene>
    <name evidence="3" type="ORF">INT43_005308</name>
</gene>
<keyword evidence="1" id="KW-1133">Transmembrane helix</keyword>
<evidence type="ECO:0000256" key="1">
    <source>
        <dbReference type="SAM" id="Phobius"/>
    </source>
</evidence>
<feature type="domain" description="NADH:quinone oxidoreductase/Mrp antiporter transmembrane" evidence="2">
    <location>
        <begin position="1"/>
        <end position="183"/>
    </location>
</feature>
<feature type="transmembrane region" description="Helical" evidence="1">
    <location>
        <begin position="63"/>
        <end position="85"/>
    </location>
</feature>
<evidence type="ECO:0000259" key="2">
    <source>
        <dbReference type="Pfam" id="PF00361"/>
    </source>
</evidence>
<protein>
    <recommendedName>
        <fullName evidence="2">NADH:quinone oxidoreductase/Mrp antiporter transmembrane domain-containing protein</fullName>
    </recommendedName>
</protein>
<dbReference type="GO" id="GO:0003954">
    <property type="term" value="F:NADH dehydrogenase activity"/>
    <property type="evidence" value="ECO:0007669"/>
    <property type="project" value="TreeGrafter"/>
</dbReference>
<accession>A0A8H7PCD5</accession>
<feature type="transmembrane region" description="Helical" evidence="1">
    <location>
        <begin position="21"/>
        <end position="43"/>
    </location>
</feature>
<dbReference type="PANTHER" id="PTHR43507">
    <property type="entry name" value="NADH-UBIQUINONE OXIDOREDUCTASE CHAIN 4"/>
    <property type="match status" value="1"/>
</dbReference>
<dbReference type="PANTHER" id="PTHR43507:SF1">
    <property type="entry name" value="NADH-UBIQUINONE OXIDOREDUCTASE CHAIN 4"/>
    <property type="match status" value="1"/>
</dbReference>
<dbReference type="InterPro" id="IPR001750">
    <property type="entry name" value="ND/Mrp_TM"/>
</dbReference>
<organism evidence="3 4">
    <name type="scientific">Mortierella isabellina</name>
    <name type="common">Filamentous fungus</name>
    <name type="synonym">Umbelopsis isabellina</name>
    <dbReference type="NCBI Taxonomy" id="91625"/>
    <lineage>
        <taxon>Eukaryota</taxon>
        <taxon>Fungi</taxon>
        <taxon>Fungi incertae sedis</taxon>
        <taxon>Mucoromycota</taxon>
        <taxon>Mucoromycotina</taxon>
        <taxon>Umbelopsidomycetes</taxon>
        <taxon>Umbelopsidales</taxon>
        <taxon>Umbelopsidaceae</taxon>
        <taxon>Umbelopsis</taxon>
    </lineage>
</organism>
<keyword evidence="1" id="KW-0472">Membrane</keyword>
<evidence type="ECO:0000313" key="4">
    <source>
        <dbReference type="Proteomes" id="UP000654370"/>
    </source>
</evidence>
<dbReference type="PRINTS" id="PR01437">
    <property type="entry name" value="NUOXDRDTASE4"/>
</dbReference>
<dbReference type="OrthoDB" id="2394882at2759"/>
<dbReference type="InterPro" id="IPR003918">
    <property type="entry name" value="NADH_UbQ_OxRdtase"/>
</dbReference>
<comment type="caution">
    <text evidence="3">The sequence shown here is derived from an EMBL/GenBank/DDBJ whole genome shotgun (WGS) entry which is preliminary data.</text>
</comment>
<dbReference type="GO" id="GO:0015990">
    <property type="term" value="P:electron transport coupled proton transport"/>
    <property type="evidence" value="ECO:0007669"/>
    <property type="project" value="TreeGrafter"/>
</dbReference>
<dbReference type="Proteomes" id="UP000654370">
    <property type="component" value="Unassembled WGS sequence"/>
</dbReference>
<dbReference type="GO" id="GO:0042773">
    <property type="term" value="P:ATP synthesis coupled electron transport"/>
    <property type="evidence" value="ECO:0007669"/>
    <property type="project" value="InterPro"/>
</dbReference>
<feature type="transmembrane region" description="Helical" evidence="1">
    <location>
        <begin position="92"/>
        <end position="113"/>
    </location>
</feature>
<dbReference type="Pfam" id="PF00361">
    <property type="entry name" value="Proton_antipo_M"/>
    <property type="match status" value="1"/>
</dbReference>
<feature type="transmembrane region" description="Helical" evidence="1">
    <location>
        <begin position="206"/>
        <end position="227"/>
    </location>
</feature>
<dbReference type="GO" id="GO:0008137">
    <property type="term" value="F:NADH dehydrogenase (ubiquinone) activity"/>
    <property type="evidence" value="ECO:0007669"/>
    <property type="project" value="InterPro"/>
</dbReference>
<reference evidence="3" key="1">
    <citation type="submission" date="2020-12" db="EMBL/GenBank/DDBJ databases">
        <title>Metabolic potential, ecology and presence of endohyphal bacteria is reflected in genomic diversity of Mucoromycotina.</title>
        <authorList>
            <person name="Muszewska A."/>
            <person name="Okrasinska A."/>
            <person name="Steczkiewicz K."/>
            <person name="Drgas O."/>
            <person name="Orlowska M."/>
            <person name="Perlinska-Lenart U."/>
            <person name="Aleksandrzak-Piekarczyk T."/>
            <person name="Szatraj K."/>
            <person name="Zielenkiewicz U."/>
            <person name="Pilsyk S."/>
            <person name="Malc E."/>
            <person name="Mieczkowski P."/>
            <person name="Kruszewska J.S."/>
            <person name="Biernat P."/>
            <person name="Pawlowska J."/>
        </authorList>
    </citation>
    <scope>NUCLEOTIDE SEQUENCE</scope>
    <source>
        <strain evidence="3">WA0000067209</strain>
    </source>
</reference>
<sequence length="258" mass="28515">MFLIIGIWGARERKIHAAYQFFLYTLLGSLFMLLAILVIYFEVGSTDYQVLAVADISETRQRILWLGFFLSFAVKVPMIPFHIWLPEAHVEASLAGSIILAGILLKLAGYGFLRYSIGVLPDASVFFTPLVYSLSVISIVYSSFTTLRQIDLKKIIAYSSVGHMNIVNLGIFSNTIQGIEGNIAVPLTSNFVGEFMTFAGAFQQNPVLTIFGALGMILSAGYAIWLYNRVAFGSYSVYLKSAGDLNRREFIANALSSI</sequence>